<proteinExistence type="predicted"/>
<dbReference type="RefSeq" id="XP_001800098.1">
    <property type="nucleotide sequence ID" value="XM_001800046.1"/>
</dbReference>
<dbReference type="KEGG" id="pno:SNOG_09811"/>
<reference evidence="3" key="1">
    <citation type="journal article" date="2021" name="BMC Genomics">
        <title>Chromosome-level genome assembly and manually-curated proteome of model necrotroph Parastagonospora nodorum Sn15 reveals a genome-wide trove of candidate effector homologs, and redundancy of virulence-related functions within an accessory chromosome.</title>
        <authorList>
            <person name="Bertazzoni S."/>
            <person name="Jones D.A.B."/>
            <person name="Phan H.T."/>
            <person name="Tan K.-C."/>
            <person name="Hane J.K."/>
        </authorList>
    </citation>
    <scope>NUCLEOTIDE SEQUENCE [LARGE SCALE GENOMIC DNA]</scope>
    <source>
        <strain evidence="3">SN15 / ATCC MYA-4574 / FGSC 10173)</strain>
    </source>
</reference>
<dbReference type="Proteomes" id="UP000663193">
    <property type="component" value="Chromosome 1"/>
</dbReference>
<dbReference type="OrthoDB" id="3800314at2759"/>
<dbReference type="VEuPathDB" id="FungiDB:JI435_098110"/>
<dbReference type="EMBL" id="CP069023">
    <property type="protein sequence ID" value="QRC90405.1"/>
    <property type="molecule type" value="Genomic_DNA"/>
</dbReference>
<evidence type="ECO:0000256" key="1">
    <source>
        <dbReference type="SAM" id="MobiDB-lite"/>
    </source>
</evidence>
<gene>
    <name evidence="2" type="ORF">JI435_098110</name>
</gene>
<name>A0A7U2HSQ8_PHANO</name>
<feature type="compositionally biased region" description="Basic and acidic residues" evidence="1">
    <location>
        <begin position="164"/>
        <end position="176"/>
    </location>
</feature>
<organism evidence="2 3">
    <name type="scientific">Phaeosphaeria nodorum (strain SN15 / ATCC MYA-4574 / FGSC 10173)</name>
    <name type="common">Glume blotch fungus</name>
    <name type="synonym">Parastagonospora nodorum</name>
    <dbReference type="NCBI Taxonomy" id="321614"/>
    <lineage>
        <taxon>Eukaryota</taxon>
        <taxon>Fungi</taxon>
        <taxon>Dikarya</taxon>
        <taxon>Ascomycota</taxon>
        <taxon>Pezizomycotina</taxon>
        <taxon>Dothideomycetes</taxon>
        <taxon>Pleosporomycetidae</taxon>
        <taxon>Pleosporales</taxon>
        <taxon>Pleosporineae</taxon>
        <taxon>Phaeosphaeriaceae</taxon>
        <taxon>Parastagonospora</taxon>
    </lineage>
</organism>
<evidence type="ECO:0000313" key="2">
    <source>
        <dbReference type="EMBL" id="QRC90405.1"/>
    </source>
</evidence>
<accession>A0A7U2HSQ8</accession>
<dbReference type="AlphaFoldDB" id="A0A7U2HSQ8"/>
<feature type="region of interest" description="Disordered" evidence="1">
    <location>
        <begin position="149"/>
        <end position="223"/>
    </location>
</feature>
<protein>
    <submittedName>
        <fullName evidence="2">Uncharacterized protein</fullName>
    </submittedName>
</protein>
<sequence length="411" mass="46651">MPAKYAAVKAQLEYTIWVEEELIPLLIDAYGKPARYWRQAAKNAEQSVDKLPVYEDFDSTVERIRLLLINKDILTRAEIKDFGWIRTKWPWCVGVLVRHALNHGSYPLATLDKDPHPDHVRQKVKKPEDQEIYVYCGRLAIDDDVRPEDSFKHKKKKTRKSHWRQGDKQSEHDAFEPMKSPQNDTQEHTVDEAVSKKELTSVPERLGVTGVENRPASELGGNLPVPVHQLPPRPQFGNHGLIDPSHSKKNARLRVYPQWGIRPMLEHSEQSSYIPNHGGFPNGPVSQPYMYGNSISNNMGRGGFPAPPHQPGPFGQPFQHNGMPSQVLGNQSFPPPYQYGAYGQSYREYGADIPAPHQVNGSFHAPYQHSTPVPPTPSYALANQGMPAMSSEYHLRFEADEFVPEFQGRRF</sequence>
<feature type="compositionally biased region" description="Basic and acidic residues" evidence="1">
    <location>
        <begin position="185"/>
        <end position="199"/>
    </location>
</feature>
<feature type="compositionally biased region" description="Basic residues" evidence="1">
    <location>
        <begin position="152"/>
        <end position="163"/>
    </location>
</feature>
<evidence type="ECO:0000313" key="3">
    <source>
        <dbReference type="Proteomes" id="UP000663193"/>
    </source>
</evidence>
<keyword evidence="3" id="KW-1185">Reference proteome</keyword>